<dbReference type="GO" id="GO:0032786">
    <property type="term" value="P:positive regulation of DNA-templated transcription, elongation"/>
    <property type="evidence" value="ECO:0007669"/>
    <property type="project" value="InterPro"/>
</dbReference>
<dbReference type="AlphaFoldDB" id="A0A238F5U9"/>
<name>A0A238F5U9_9BASI</name>
<feature type="region of interest" description="Disordered" evidence="1">
    <location>
        <begin position="293"/>
        <end position="340"/>
    </location>
</feature>
<dbReference type="Pfam" id="PF12243">
    <property type="entry name" value="CTK3"/>
    <property type="match status" value="1"/>
</dbReference>
<keyword evidence="4" id="KW-1185">Reference proteome</keyword>
<protein>
    <submittedName>
        <fullName evidence="3">BQ2448_636 protein</fullName>
    </submittedName>
</protein>
<feature type="compositionally biased region" description="Pro residues" evidence="1">
    <location>
        <begin position="231"/>
        <end position="243"/>
    </location>
</feature>
<organism evidence="3 4">
    <name type="scientific">Microbotryum intermedium</name>
    <dbReference type="NCBI Taxonomy" id="269621"/>
    <lineage>
        <taxon>Eukaryota</taxon>
        <taxon>Fungi</taxon>
        <taxon>Dikarya</taxon>
        <taxon>Basidiomycota</taxon>
        <taxon>Pucciniomycotina</taxon>
        <taxon>Microbotryomycetes</taxon>
        <taxon>Microbotryales</taxon>
        <taxon>Microbotryaceae</taxon>
        <taxon>Microbotryum</taxon>
    </lineage>
</organism>
<dbReference type="InterPro" id="IPR042326">
    <property type="entry name" value="Ctk3"/>
</dbReference>
<dbReference type="STRING" id="269621.A0A238F5U9"/>
<dbReference type="PANTHER" id="PTHR28291">
    <property type="entry name" value="CTD KINASE SUBUNIT GAMMA"/>
    <property type="match status" value="1"/>
</dbReference>
<reference evidence="4" key="1">
    <citation type="submission" date="2016-09" db="EMBL/GenBank/DDBJ databases">
        <authorList>
            <person name="Jeantristanb JTB J.-T."/>
            <person name="Ricardo R."/>
        </authorList>
    </citation>
    <scope>NUCLEOTIDE SEQUENCE [LARGE SCALE GENOMIC DNA]</scope>
</reference>
<accession>A0A238F5U9</accession>
<feature type="domain" description="CID" evidence="2">
    <location>
        <begin position="1"/>
        <end position="132"/>
    </location>
</feature>
<dbReference type="Proteomes" id="UP000198372">
    <property type="component" value="Unassembled WGS sequence"/>
</dbReference>
<evidence type="ECO:0000313" key="3">
    <source>
        <dbReference type="EMBL" id="SCV68515.1"/>
    </source>
</evidence>
<sequence>MYFVSLLSRLNSSLPSIQKVALFALKHTPRCSLDIWECLVEEVTQANLNARVNLLHLIDAILEKDSIVGSGTWSVLVVRNLKEFVVDGVVGDTREGRINLMSAHQVLKSWRMRRLLDVDVLDEVLKQLDMKKEALTTNDTESNEPISLSLSRNDILRRIEDDRERVRRIHSPCLTTIDRKLISLRSGLGQFQHKRLRERIWVLPIPTSLFILPTPTTNPTLSNLNSIKPSPISPASPSEPPPSRSHKVNASSSTSAPSAVGAAVQRGPEVPIHLEFEQTWARLNEEREFAKMARRDGEGDGAAQEEAEVSKADGEGRERKKRKIEGDQMMDEENGTTKWPFDESERRAMRIEYERCFL</sequence>
<feature type="compositionally biased region" description="Low complexity" evidence="1">
    <location>
        <begin position="217"/>
        <end position="230"/>
    </location>
</feature>
<feature type="compositionally biased region" description="Polar residues" evidence="1">
    <location>
        <begin position="248"/>
        <end position="257"/>
    </location>
</feature>
<gene>
    <name evidence="3" type="ORF">BQ2448_636</name>
</gene>
<dbReference type="PANTHER" id="PTHR28291:SF1">
    <property type="entry name" value="CTD KINASE SUBUNIT GAMMA"/>
    <property type="match status" value="1"/>
</dbReference>
<feature type="compositionally biased region" description="Basic and acidic residues" evidence="1">
    <location>
        <begin position="308"/>
        <end position="318"/>
    </location>
</feature>
<dbReference type="InterPro" id="IPR024638">
    <property type="entry name" value="Ctk3_N"/>
</dbReference>
<dbReference type="Gene3D" id="1.25.40.90">
    <property type="match status" value="1"/>
</dbReference>
<evidence type="ECO:0000313" key="4">
    <source>
        <dbReference type="Proteomes" id="UP000198372"/>
    </source>
</evidence>
<proteinExistence type="predicted"/>
<dbReference type="InterPro" id="IPR006569">
    <property type="entry name" value="CID_dom"/>
</dbReference>
<evidence type="ECO:0000256" key="1">
    <source>
        <dbReference type="SAM" id="MobiDB-lite"/>
    </source>
</evidence>
<dbReference type="GO" id="GO:0045943">
    <property type="term" value="P:positive regulation of transcription by RNA polymerase I"/>
    <property type="evidence" value="ECO:0007669"/>
    <property type="project" value="TreeGrafter"/>
</dbReference>
<dbReference type="OrthoDB" id="21266at2759"/>
<dbReference type="PROSITE" id="PS51391">
    <property type="entry name" value="CID"/>
    <property type="match status" value="1"/>
</dbReference>
<dbReference type="InterPro" id="IPR008942">
    <property type="entry name" value="ENTH_VHS"/>
</dbReference>
<feature type="region of interest" description="Disordered" evidence="1">
    <location>
        <begin position="217"/>
        <end position="264"/>
    </location>
</feature>
<dbReference type="EMBL" id="FMSP01000003">
    <property type="protein sequence ID" value="SCV68515.1"/>
    <property type="molecule type" value="Genomic_DNA"/>
</dbReference>
<dbReference type="GO" id="GO:0070692">
    <property type="term" value="C:CTDK-1 complex"/>
    <property type="evidence" value="ECO:0007669"/>
    <property type="project" value="InterPro"/>
</dbReference>
<evidence type="ECO:0000259" key="2">
    <source>
        <dbReference type="PROSITE" id="PS51391"/>
    </source>
</evidence>